<dbReference type="Pfam" id="PF04898">
    <property type="entry name" value="Glu_syn_central"/>
    <property type="match status" value="1"/>
</dbReference>
<evidence type="ECO:0000256" key="14">
    <source>
        <dbReference type="ARBA" id="ARBA00029440"/>
    </source>
</evidence>
<dbReference type="GO" id="GO:0019676">
    <property type="term" value="P:ammonia assimilation cycle"/>
    <property type="evidence" value="ECO:0007669"/>
    <property type="project" value="TreeGrafter"/>
</dbReference>
<keyword evidence="9" id="KW-0560">Oxidoreductase</keyword>
<keyword evidence="18" id="KW-1185">Reference proteome</keyword>
<evidence type="ECO:0000256" key="3">
    <source>
        <dbReference type="ARBA" id="ARBA00009716"/>
    </source>
</evidence>
<dbReference type="GO" id="GO:0015930">
    <property type="term" value="F:glutamate synthase activity"/>
    <property type="evidence" value="ECO:0007669"/>
    <property type="project" value="InterPro"/>
</dbReference>
<dbReference type="CDD" id="cd00504">
    <property type="entry name" value="GXGXG"/>
    <property type="match status" value="1"/>
</dbReference>
<dbReference type="InterPro" id="IPR006982">
    <property type="entry name" value="Glu_synth_centr_N"/>
</dbReference>
<evidence type="ECO:0000256" key="5">
    <source>
        <dbReference type="ARBA" id="ARBA00022630"/>
    </source>
</evidence>
<dbReference type="InterPro" id="IPR050711">
    <property type="entry name" value="ET-N_metabolism_enzyme"/>
</dbReference>
<dbReference type="Gene3D" id="3.60.20.10">
    <property type="entry name" value="Glutamine Phosphoribosylpyrophosphate, subunit 1, domain 1"/>
    <property type="match status" value="1"/>
</dbReference>
<dbReference type="InterPro" id="IPR013785">
    <property type="entry name" value="Aldolase_TIM"/>
</dbReference>
<dbReference type="InterPro" id="IPR036485">
    <property type="entry name" value="Glu_synth_asu_C_sf"/>
</dbReference>
<evidence type="ECO:0000256" key="12">
    <source>
        <dbReference type="ARBA" id="ARBA00023164"/>
    </source>
</evidence>
<feature type="coiled-coil region" evidence="15">
    <location>
        <begin position="586"/>
        <end position="613"/>
    </location>
</feature>
<accession>A0A1H3J537</accession>
<evidence type="ECO:0000313" key="17">
    <source>
        <dbReference type="EMBL" id="SDY34548.1"/>
    </source>
</evidence>
<dbReference type="SUPFAM" id="SSF51395">
    <property type="entry name" value="FMN-linked oxidoreductases"/>
    <property type="match status" value="1"/>
</dbReference>
<dbReference type="SUPFAM" id="SSF69336">
    <property type="entry name" value="Alpha subunit of glutamate synthase, C-terminal domain"/>
    <property type="match status" value="1"/>
</dbReference>
<evidence type="ECO:0000256" key="4">
    <source>
        <dbReference type="ARBA" id="ARBA00022605"/>
    </source>
</evidence>
<keyword evidence="13" id="KW-0003">3Fe-4S</keyword>
<dbReference type="GO" id="GO:0006537">
    <property type="term" value="P:glutamate biosynthetic process"/>
    <property type="evidence" value="ECO:0007669"/>
    <property type="project" value="UniProtKB-KW"/>
</dbReference>
<evidence type="ECO:0000259" key="16">
    <source>
        <dbReference type="PROSITE" id="PS51278"/>
    </source>
</evidence>
<dbReference type="CDD" id="cd02808">
    <property type="entry name" value="GltS_FMN"/>
    <property type="match status" value="1"/>
</dbReference>
<reference evidence="18" key="1">
    <citation type="submission" date="2016-10" db="EMBL/GenBank/DDBJ databases">
        <authorList>
            <person name="Varghese N."/>
            <person name="Submissions S."/>
        </authorList>
    </citation>
    <scope>NUCLEOTIDE SEQUENCE [LARGE SCALE GENOMIC DNA]</scope>
    <source>
        <strain evidence="18">SP</strain>
    </source>
</reference>
<evidence type="ECO:0000256" key="8">
    <source>
        <dbReference type="ARBA" id="ARBA00022962"/>
    </source>
</evidence>
<evidence type="ECO:0000256" key="6">
    <source>
        <dbReference type="ARBA" id="ARBA00022643"/>
    </source>
</evidence>
<dbReference type="Pfam" id="PF00310">
    <property type="entry name" value="GATase_2"/>
    <property type="match status" value="1"/>
</dbReference>
<comment type="pathway">
    <text evidence="14">Amino-acid biosynthesis.</text>
</comment>
<dbReference type="Gene3D" id="3.20.20.70">
    <property type="entry name" value="Aldolase class I"/>
    <property type="match status" value="2"/>
</dbReference>
<comment type="similarity">
    <text evidence="3">Belongs to the glutamate synthase family.</text>
</comment>
<dbReference type="PANTHER" id="PTHR11938">
    <property type="entry name" value="FAD NADPH DEHYDROGENASE/OXIDOREDUCTASE"/>
    <property type="match status" value="1"/>
</dbReference>
<evidence type="ECO:0000256" key="9">
    <source>
        <dbReference type="ARBA" id="ARBA00023002"/>
    </source>
</evidence>
<organism evidence="17 18">
    <name type="scientific">Evansella caseinilytica</name>
    <dbReference type="NCBI Taxonomy" id="1503961"/>
    <lineage>
        <taxon>Bacteria</taxon>
        <taxon>Bacillati</taxon>
        <taxon>Bacillota</taxon>
        <taxon>Bacilli</taxon>
        <taxon>Bacillales</taxon>
        <taxon>Bacillaceae</taxon>
        <taxon>Evansella</taxon>
    </lineage>
</organism>
<dbReference type="SUPFAM" id="SSF56235">
    <property type="entry name" value="N-terminal nucleophile aminohydrolases (Ntn hydrolases)"/>
    <property type="match status" value="1"/>
</dbReference>
<evidence type="ECO:0000256" key="2">
    <source>
        <dbReference type="ARBA" id="ARBA00001927"/>
    </source>
</evidence>
<name>A0A1H3J537_9BACI</name>
<feature type="domain" description="Glutamine amidotransferase type-2" evidence="16">
    <location>
        <begin position="26"/>
        <end position="398"/>
    </location>
</feature>
<dbReference type="Gene3D" id="2.160.20.60">
    <property type="entry name" value="Glutamate synthase, alpha subunit, C-terminal domain"/>
    <property type="match status" value="1"/>
</dbReference>
<evidence type="ECO:0000256" key="1">
    <source>
        <dbReference type="ARBA" id="ARBA00001917"/>
    </source>
</evidence>
<keyword evidence="12" id="KW-0314">Glutamate biosynthesis</keyword>
<evidence type="ECO:0000313" key="18">
    <source>
        <dbReference type="Proteomes" id="UP000198935"/>
    </source>
</evidence>
<comment type="cofactor">
    <cofactor evidence="2">
        <name>[3Fe-4S] cluster</name>
        <dbReference type="ChEBI" id="CHEBI:21137"/>
    </cofactor>
</comment>
<dbReference type="InterPro" id="IPR002932">
    <property type="entry name" value="Glu_synthdom"/>
</dbReference>
<keyword evidence="10" id="KW-0408">Iron</keyword>
<evidence type="ECO:0000256" key="15">
    <source>
        <dbReference type="SAM" id="Coils"/>
    </source>
</evidence>
<dbReference type="EMBL" id="FNPI01000001">
    <property type="protein sequence ID" value="SDY34548.1"/>
    <property type="molecule type" value="Genomic_DNA"/>
</dbReference>
<keyword evidence="6" id="KW-0288">FMN</keyword>
<protein>
    <submittedName>
        <fullName evidence="17">Glutamate synthase (NADPH/NADH) large chain</fullName>
    </submittedName>
</protein>
<evidence type="ECO:0000256" key="13">
    <source>
        <dbReference type="ARBA" id="ARBA00023291"/>
    </source>
</evidence>
<dbReference type="InterPro" id="IPR017932">
    <property type="entry name" value="GATase_2_dom"/>
</dbReference>
<dbReference type="Proteomes" id="UP000198935">
    <property type="component" value="Unassembled WGS sequence"/>
</dbReference>
<proteinExistence type="inferred from homology"/>
<keyword evidence="15" id="KW-0175">Coiled coil</keyword>
<evidence type="ECO:0000256" key="7">
    <source>
        <dbReference type="ARBA" id="ARBA00022723"/>
    </source>
</evidence>
<dbReference type="GO" id="GO:0051538">
    <property type="term" value="F:3 iron, 4 sulfur cluster binding"/>
    <property type="evidence" value="ECO:0007669"/>
    <property type="project" value="UniProtKB-KW"/>
</dbReference>
<keyword evidence="8" id="KW-0315">Glutamine amidotransferase</keyword>
<keyword evidence="4" id="KW-0028">Amino-acid biosynthesis</keyword>
<gene>
    <name evidence="17" type="ORF">SAMN05421736_1011014</name>
</gene>
<dbReference type="STRING" id="1503961.SAMN05421736_1011014"/>
<dbReference type="PROSITE" id="PS51278">
    <property type="entry name" value="GATASE_TYPE_2"/>
    <property type="match status" value="1"/>
</dbReference>
<dbReference type="Pfam" id="PF01493">
    <property type="entry name" value="GXGXG"/>
    <property type="match status" value="1"/>
</dbReference>
<comment type="cofactor">
    <cofactor evidence="1">
        <name>FMN</name>
        <dbReference type="ChEBI" id="CHEBI:58210"/>
    </cofactor>
</comment>
<keyword evidence="7" id="KW-0479">Metal-binding</keyword>
<sequence length="1503" mass="163770">MANPMTNHNKLIQSFRGAAKMEHDSCGIVAFVEKENIPTKENIDNTIEALVKMNHRAGFINEEGDGVGIHVDVPKALWKKKLEAIKVSPDFVDSETFIVGHFFIERLPEGIEAIQAEMRRKIESNGLSFVFESTEETNTEALGPIAKKAEPVFWQVALIGENIEQSALAATLFELTVDLEKNTSVHVASLSQDHAVYKVMGAGDILPRYYRDLADPLVASTATLGHNRYSTNTLSNFFRVQPFSVIGHNGEINTIAKLRDEANMLGVPLVDGGSDSQDLNRVLDTFISRHGLSLFEAMEVLFPPIVNEIKHYPEHLQDLYTYIREAWGHFAQGPAGIISRFKEEAVFSVDALGLRPVWMLETETSYSFASEQGILTTDNYVTDPKPLAPGEKVGLSRNQQTGIIEVFWYDEVQKAVYERMAKRLSFTDARQRLSHQLTGAGETIKFQQNVTPGVYAANGWDREHIQLIEQMAEKGVEPIRSLGHDAPLAALHPGRKNIADFIKESVAVVTNPAIDRDREMEHFSTRVILGKRPSLFEKEEVKTIVQLESPLIAEGIAGKALETGSNQPSYESLLAAYSANGEAHTLAMVRHDLESVEESLQRLVDEATNAIEQGKTFLVFDDHGTHQEDNYWLDPHLAVSAVDQGLTKLEKRRSCSIVLRSGSIRSLHDIAVVFGLGADLVHPYVMFSTVVDNSEKPAIKLYSALNKGLEKVISTIGIHELRGYGRLFSAIGLNEEVADYLNIVNFLGGKEVVYDFNFMKQDSEERKNDFANEKARPGKTFHIFPRLWKSLGDLAAGKIDYDEFREKLAEQEDKNPISIRHLTALKQVETTVEQESVDVSVKNHSLPFMISSMSFGSQNETAFRAYAEAADQLNMISFNGEGGEIKDMLGKYPNTRGQQIASGRFGVNVELLNSSNLLEIKIGQGAKPGEGGHLPGSKVTEKVAAARNATTGSDLISPSNNHDIYSIEDLAQMIAEIKTANDKAKVAVKVPIVPNIGTIAVGVAKAGADFITLSGFDGGTGAARVHALQHVGLPAEIGVKAAHFALLEAGLRHKVEIWADGGVKSALDAMKLMLLGANRIGFGTLSMIAVGCTACRGCHLDTCHVGIATQIETEAQAKEHGLRRFVPREFDLAVQGLKTMFTAFGKELQALTAALGFKRTQDLVGRADLLEQIKGADQMDLSSLLATLPQQDIATLEPIVEAAAQEEQQLAVAAGAEYYIDGNVKDLTVSREYEAVTAEQRVLGSRVACHRVRGKLDGSYRDLPEINLRFTKGSILGNGLGAYNSDGVNIHIAGGAQDGVGKTSFGGSFKILKSKGLQGQYVNGSVGKGAGYGAQKGLFIIQGDADARAGIRLSGADMIFGGRLKKPLNKGLHYNIGVHANIKGFAFEYMTNGRGLVLGDPGPWICAGMTGGVVYLRHDEAMGLDDAALRSRIANGAKVSLEPLSGKGIMDVTELLTVYYNELVAQGQTEEAVVIENFLNDPAANFRQVVPVKQQADPSVSTE</sequence>
<evidence type="ECO:0000256" key="10">
    <source>
        <dbReference type="ARBA" id="ARBA00023004"/>
    </source>
</evidence>
<keyword evidence="11" id="KW-0411">Iron-sulfur</keyword>
<dbReference type="InterPro" id="IPR002489">
    <property type="entry name" value="Glu_synth_asu_C"/>
</dbReference>
<evidence type="ECO:0000256" key="11">
    <source>
        <dbReference type="ARBA" id="ARBA00023014"/>
    </source>
</evidence>
<dbReference type="GO" id="GO:0046872">
    <property type="term" value="F:metal ion binding"/>
    <property type="evidence" value="ECO:0007669"/>
    <property type="project" value="UniProtKB-KW"/>
</dbReference>
<dbReference type="Pfam" id="PF01645">
    <property type="entry name" value="Glu_synthase"/>
    <property type="match status" value="1"/>
</dbReference>
<dbReference type="InterPro" id="IPR029055">
    <property type="entry name" value="Ntn_hydrolases_N"/>
</dbReference>
<keyword evidence="5" id="KW-0285">Flavoprotein</keyword>
<dbReference type="PANTHER" id="PTHR11938:SF133">
    <property type="entry name" value="GLUTAMATE SYNTHASE (NADH)"/>
    <property type="match status" value="1"/>
</dbReference>